<name>A0A485L0D0_9STRA</name>
<keyword evidence="7" id="KW-1185">Reference proteome</keyword>
<keyword evidence="2" id="KW-0863">Zinc-finger</keyword>
<keyword evidence="1" id="KW-0479">Metal-binding</keyword>
<keyword evidence="3" id="KW-0862">Zinc</keyword>
<reference evidence="5" key="2">
    <citation type="submission" date="2019-06" db="EMBL/GenBank/DDBJ databases">
        <title>Genomics analysis of Aphanomyces spp. identifies a new class of oomycete effector associated with host adaptation.</title>
        <authorList>
            <person name="Gaulin E."/>
        </authorList>
    </citation>
    <scope>NUCLEOTIDE SEQUENCE</scope>
    <source>
        <strain evidence="5">CBS 578.67</strain>
    </source>
</reference>
<organism evidence="6 7">
    <name type="scientific">Aphanomyces stellatus</name>
    <dbReference type="NCBI Taxonomy" id="120398"/>
    <lineage>
        <taxon>Eukaryota</taxon>
        <taxon>Sar</taxon>
        <taxon>Stramenopiles</taxon>
        <taxon>Oomycota</taxon>
        <taxon>Saprolegniomycetes</taxon>
        <taxon>Saprolegniales</taxon>
        <taxon>Verrucalvaceae</taxon>
        <taxon>Aphanomyces</taxon>
    </lineage>
</organism>
<sequence>MHLLERFTSVEAAFSKHAVNEGKNDSIENLIFASLFQGDVDEARQLYLNGIKALPLESARDTLLLEEMKCDDLEGFIRIMQAPRLGASSQSFRFNEDGQTYSIARRTHSNFGCDDCMQMPICGQRYTSVQGDIDLCERCYGMRGSSRKLFFVLGLDRGGIRVQDRDTLLHIAIGAGAATVVEWLVSQFGADPFENTIYGFTAMEMCDLNPNLEEAQVEKMRNVMIQCKRRREFLSTTTLLLKTSTATYDDLIQLGNCITSVYDLRTVFSFGNANLSAVQLKQVLLNAFQLITKEKLLLDDDASLYFDFVLEECQKRDLLTAVEARRWVRENMRLNMENAAWVKEIKQSIQKLTAQVEVVDQQLVTVKNNIEDLKNALIAQEEAQVRREKCKRIVSLVSMGLCMVGGPIFEQCFNTVIDFAVPVNLLHATLNVDQETLAGFLADKATQFVFKDGVEALLIKAQVDPVDFVDVLRNVVVLEQSDGKEPRDITPVSVKQTTTISHSTVPKEEGIKPIVAAVAPRSLGKTESKQPKEVSSSAGAPSFAVSKIDESKLEEHEFHHAVYHSGGELDAFIELVDMIDNFDLVNSEMDVEVVQKGGVQVLKIQPQVLASYMGYDKIAEYFFDNFANFEPKERKITTLTRAKKAASSARNLATSTA</sequence>
<dbReference type="InterPro" id="IPR002110">
    <property type="entry name" value="Ankyrin_rpt"/>
</dbReference>
<evidence type="ECO:0000313" key="7">
    <source>
        <dbReference type="Proteomes" id="UP000332933"/>
    </source>
</evidence>
<dbReference type="OrthoDB" id="158111at2759"/>
<evidence type="ECO:0000313" key="5">
    <source>
        <dbReference type="EMBL" id="KAF0695221.1"/>
    </source>
</evidence>
<dbReference type="InterPro" id="IPR036770">
    <property type="entry name" value="Ankyrin_rpt-contain_sf"/>
</dbReference>
<protein>
    <submittedName>
        <fullName evidence="6">Aste57867_13951 protein</fullName>
    </submittedName>
</protein>
<evidence type="ECO:0000313" key="6">
    <source>
        <dbReference type="EMBL" id="VFT90781.1"/>
    </source>
</evidence>
<dbReference type="InterPro" id="IPR043145">
    <property type="entry name" value="Znf_ZZ_sf"/>
</dbReference>
<proteinExistence type="predicted"/>
<dbReference type="SUPFAM" id="SSF48403">
    <property type="entry name" value="Ankyrin repeat"/>
    <property type="match status" value="1"/>
</dbReference>
<dbReference type="AlphaFoldDB" id="A0A485L0D0"/>
<accession>A0A485L0D0</accession>
<dbReference type="Gene3D" id="3.30.60.90">
    <property type="match status" value="1"/>
</dbReference>
<dbReference type="GO" id="GO:0008270">
    <property type="term" value="F:zinc ion binding"/>
    <property type="evidence" value="ECO:0007669"/>
    <property type="project" value="UniProtKB-KW"/>
</dbReference>
<reference evidence="6 7" key="1">
    <citation type="submission" date="2019-03" db="EMBL/GenBank/DDBJ databases">
        <authorList>
            <person name="Gaulin E."/>
            <person name="Dumas B."/>
        </authorList>
    </citation>
    <scope>NUCLEOTIDE SEQUENCE [LARGE SCALE GENOMIC DNA]</scope>
    <source>
        <strain evidence="6">CBS 568.67</strain>
    </source>
</reference>
<dbReference type="Pfam" id="PF13857">
    <property type="entry name" value="Ank_5"/>
    <property type="match status" value="1"/>
</dbReference>
<evidence type="ECO:0000256" key="4">
    <source>
        <dbReference type="SAM" id="Coils"/>
    </source>
</evidence>
<evidence type="ECO:0000256" key="2">
    <source>
        <dbReference type="ARBA" id="ARBA00022771"/>
    </source>
</evidence>
<evidence type="ECO:0000256" key="3">
    <source>
        <dbReference type="ARBA" id="ARBA00022833"/>
    </source>
</evidence>
<feature type="coiled-coil region" evidence="4">
    <location>
        <begin position="342"/>
        <end position="383"/>
    </location>
</feature>
<evidence type="ECO:0000256" key="1">
    <source>
        <dbReference type="ARBA" id="ARBA00022723"/>
    </source>
</evidence>
<dbReference type="Proteomes" id="UP000332933">
    <property type="component" value="Unassembled WGS sequence"/>
</dbReference>
<dbReference type="EMBL" id="VJMH01005497">
    <property type="protein sequence ID" value="KAF0695221.1"/>
    <property type="molecule type" value="Genomic_DNA"/>
</dbReference>
<dbReference type="EMBL" id="CAADRA010005518">
    <property type="protein sequence ID" value="VFT90781.1"/>
    <property type="molecule type" value="Genomic_DNA"/>
</dbReference>
<keyword evidence="4" id="KW-0175">Coiled coil</keyword>
<dbReference type="SUPFAM" id="SSF57850">
    <property type="entry name" value="RING/U-box"/>
    <property type="match status" value="1"/>
</dbReference>
<gene>
    <name evidence="6" type="primary">Aste57867_13951</name>
    <name evidence="5" type="ORF">As57867_013900</name>
    <name evidence="6" type="ORF">ASTE57867_13951</name>
</gene>